<dbReference type="Gene3D" id="1.10.750.20">
    <property type="entry name" value="SOCS box"/>
    <property type="match status" value="1"/>
</dbReference>
<dbReference type="SUPFAM" id="SSF48403">
    <property type="entry name" value="Ankyrin repeat"/>
    <property type="match status" value="1"/>
</dbReference>
<comment type="caution">
    <text evidence="3">The sequence shown here is derived from an EMBL/GenBank/DDBJ whole genome shotgun (WGS) entry which is preliminary data.</text>
</comment>
<evidence type="ECO:0000313" key="3">
    <source>
        <dbReference type="EMBL" id="CAH1784814.1"/>
    </source>
</evidence>
<dbReference type="InterPro" id="IPR036036">
    <property type="entry name" value="SOCS_box-like_dom_sf"/>
</dbReference>
<dbReference type="SUPFAM" id="SSF158235">
    <property type="entry name" value="SOCS box-like"/>
    <property type="match status" value="1"/>
</dbReference>
<dbReference type="InterPro" id="IPR002110">
    <property type="entry name" value="Ankyrin_rpt"/>
</dbReference>
<dbReference type="InterPro" id="IPR036770">
    <property type="entry name" value="Ankyrin_rpt-contain_sf"/>
</dbReference>
<dbReference type="PROSITE" id="PS50297">
    <property type="entry name" value="ANK_REP_REGION"/>
    <property type="match status" value="1"/>
</dbReference>
<dbReference type="PANTHER" id="PTHR24198">
    <property type="entry name" value="ANKYRIN REPEAT AND PROTEIN KINASE DOMAIN-CONTAINING PROTEIN"/>
    <property type="match status" value="1"/>
</dbReference>
<dbReference type="AlphaFoldDB" id="A0A8J1XED2"/>
<dbReference type="Pfam" id="PF12796">
    <property type="entry name" value="Ank_2"/>
    <property type="match status" value="2"/>
</dbReference>
<gene>
    <name evidence="3" type="ORF">OFUS_LOCUS10948</name>
</gene>
<dbReference type="SMART" id="SM00248">
    <property type="entry name" value="ANK"/>
    <property type="match status" value="5"/>
</dbReference>
<dbReference type="Pfam" id="PF07525">
    <property type="entry name" value="SOCS_box"/>
    <property type="match status" value="1"/>
</dbReference>
<proteinExistence type="predicted"/>
<dbReference type="Proteomes" id="UP000749559">
    <property type="component" value="Unassembled WGS sequence"/>
</dbReference>
<evidence type="ECO:0000313" key="4">
    <source>
        <dbReference type="Proteomes" id="UP000749559"/>
    </source>
</evidence>
<keyword evidence="1" id="KW-0677">Repeat</keyword>
<dbReference type="OrthoDB" id="194358at2759"/>
<accession>A0A8J1XED2</accession>
<keyword evidence="4" id="KW-1185">Reference proteome</keyword>
<protein>
    <submittedName>
        <fullName evidence="3">Uncharacterized protein</fullName>
    </submittedName>
</protein>
<dbReference type="GO" id="GO:0035556">
    <property type="term" value="P:intracellular signal transduction"/>
    <property type="evidence" value="ECO:0007669"/>
    <property type="project" value="InterPro"/>
</dbReference>
<dbReference type="PROSITE" id="PS50225">
    <property type="entry name" value="SOCS"/>
    <property type="match status" value="1"/>
</dbReference>
<keyword evidence="2" id="KW-0040">ANK repeat</keyword>
<evidence type="ECO:0000256" key="1">
    <source>
        <dbReference type="ARBA" id="ARBA00022737"/>
    </source>
</evidence>
<dbReference type="PANTHER" id="PTHR24198:SF165">
    <property type="entry name" value="ANKYRIN REPEAT-CONTAINING PROTEIN-RELATED"/>
    <property type="match status" value="1"/>
</dbReference>
<dbReference type="InterPro" id="IPR001496">
    <property type="entry name" value="SOCS_box"/>
</dbReference>
<name>A0A8J1XED2_OWEFU</name>
<dbReference type="Gene3D" id="1.25.40.20">
    <property type="entry name" value="Ankyrin repeat-containing domain"/>
    <property type="match status" value="1"/>
</dbReference>
<dbReference type="EMBL" id="CAIIXF020000005">
    <property type="protein sequence ID" value="CAH1784814.1"/>
    <property type="molecule type" value="Genomic_DNA"/>
</dbReference>
<reference evidence="3" key="1">
    <citation type="submission" date="2022-03" db="EMBL/GenBank/DDBJ databases">
        <authorList>
            <person name="Martin C."/>
        </authorList>
    </citation>
    <scope>NUCLEOTIDE SEQUENCE</scope>
</reference>
<organism evidence="3 4">
    <name type="scientific">Owenia fusiformis</name>
    <name type="common">Polychaete worm</name>
    <dbReference type="NCBI Taxonomy" id="6347"/>
    <lineage>
        <taxon>Eukaryota</taxon>
        <taxon>Metazoa</taxon>
        <taxon>Spiralia</taxon>
        <taxon>Lophotrochozoa</taxon>
        <taxon>Annelida</taxon>
        <taxon>Polychaeta</taxon>
        <taxon>Sedentaria</taxon>
        <taxon>Canalipalpata</taxon>
        <taxon>Sabellida</taxon>
        <taxon>Oweniida</taxon>
        <taxon>Oweniidae</taxon>
        <taxon>Owenia</taxon>
    </lineage>
</organism>
<dbReference type="PROSITE" id="PS50088">
    <property type="entry name" value="ANK_REPEAT"/>
    <property type="match status" value="2"/>
</dbReference>
<sequence length="538" mass="60620">MPTIYCSNLFPVMLQLNDSLREAIERKESTDSILKSFAEEYKGVKSEIGPYDQLNHLKILLLNQAIQNNYDTFVEKLLDTGGIDLDSFHGHSYNTPLAIACYLKKPQVVKILLQHGADVQHTGAVLNYESPKPAFDFAMRHDDYQFIEPLLEVYHNSKDEYMRSPTIVACQEGAYKCLKRLLQLNPDSVHGKDTNGKTPLMHAIPRGIKFIKLLLDNGSDLNHVDKNNRTCLHYLFSTENYQYPFCLPSETVETLQFLLNNGAKVNVLDNQGQSAVSSLCYHIKVGVRSMRPNADMPYSLKEANAIVAQCFHILAKHGQDFNLDSNRTPVALVVNQIRSGVGNFIRMLNWSDDATKIDDAMNAFVETLEFTKRLLNVLFTNGATAEFSSDPSMSLLTQIGFTLQFNRRCPQDNGEILNEHLMDITRIFLHNGAKTFQPFCSGNQDSHHFCFGLFNCILNSLQHDDYYAMLNILLNHAATGYCSYDVEELLAGLTSNPRSLKAMSRLTISSRLAGHDNNAVVDALPLPKSLKNFIKSFE</sequence>
<dbReference type="SMART" id="SM00969">
    <property type="entry name" value="SOCS_box"/>
    <property type="match status" value="1"/>
</dbReference>
<evidence type="ECO:0000256" key="2">
    <source>
        <dbReference type="ARBA" id="ARBA00023043"/>
    </source>
</evidence>